<proteinExistence type="predicted"/>
<comment type="caution">
    <text evidence="3">The sequence shown here is derived from an EMBL/GenBank/DDBJ whole genome shotgun (WGS) entry which is preliminary data.</text>
</comment>
<gene>
    <name evidence="3" type="ORF">D3Z33_02425</name>
</gene>
<name>A0A845QUK7_9CLOT</name>
<dbReference type="PANTHER" id="PTHR35568">
    <property type="entry name" value="TRANSCRIPTIONAL REGULATOR DAUR"/>
    <property type="match status" value="1"/>
</dbReference>
<evidence type="ECO:0000313" key="4">
    <source>
        <dbReference type="Proteomes" id="UP000467132"/>
    </source>
</evidence>
<dbReference type="AlphaFoldDB" id="A0A845QUK7"/>
<keyword evidence="4" id="KW-1185">Reference proteome</keyword>
<dbReference type="Pfam" id="PF08348">
    <property type="entry name" value="PAS_6"/>
    <property type="match status" value="1"/>
</dbReference>
<dbReference type="Pfam" id="PF13309">
    <property type="entry name" value="HTH_22"/>
    <property type="match status" value="1"/>
</dbReference>
<dbReference type="RefSeq" id="WP_160196206.1">
    <property type="nucleotide sequence ID" value="NZ_QXXA01000004.1"/>
</dbReference>
<evidence type="ECO:0000259" key="2">
    <source>
        <dbReference type="Pfam" id="PF13309"/>
    </source>
</evidence>
<evidence type="ECO:0000259" key="1">
    <source>
        <dbReference type="Pfam" id="PF08348"/>
    </source>
</evidence>
<dbReference type="InterPro" id="IPR039446">
    <property type="entry name" value="DauR-like"/>
</dbReference>
<dbReference type="Proteomes" id="UP000467132">
    <property type="component" value="Unassembled WGS sequence"/>
</dbReference>
<feature type="domain" description="YheO-like" evidence="1">
    <location>
        <begin position="12"/>
        <end position="121"/>
    </location>
</feature>
<feature type="domain" description="Transcriptional regulator DauR-like HTH" evidence="2">
    <location>
        <begin position="152"/>
        <end position="213"/>
    </location>
</feature>
<dbReference type="EMBL" id="QXXA01000004">
    <property type="protein sequence ID" value="NBI05710.1"/>
    <property type="molecule type" value="Genomic_DNA"/>
</dbReference>
<dbReference type="OrthoDB" id="9796595at2"/>
<protein>
    <recommendedName>
        <fullName evidence="5">YheO-like PAS domain protein</fullName>
    </recommendedName>
</protein>
<accession>A0A845QUK7</accession>
<dbReference type="InterPro" id="IPR039445">
    <property type="entry name" value="DauR-like_HTH"/>
</dbReference>
<evidence type="ECO:0000313" key="3">
    <source>
        <dbReference type="EMBL" id="NBI05710.1"/>
    </source>
</evidence>
<dbReference type="InterPro" id="IPR013559">
    <property type="entry name" value="YheO"/>
</dbReference>
<evidence type="ECO:0008006" key="5">
    <source>
        <dbReference type="Google" id="ProtNLM"/>
    </source>
</evidence>
<sequence>MTNTNIHPLLFNMVPLVEGISKTLGSNCEVVLHDLNNPTHSVIAISNGHVTGREIGSPMTEKGLKAIKNQEFEKNLIKYKTITNDGRTLKSSTLFIKDESNNVVGCLCINVDISEFIVAKKVISELTQTIDEREGNIQEISENYFKNVNDILYSLVKEVLENKSKPVSYLSRDEKIEIVNELEKKGIFLIKGSVEYLADKLCVSIYTIYNYLDEIRRQK</sequence>
<dbReference type="PANTHER" id="PTHR35568:SF1">
    <property type="entry name" value="TRANSCRIPTIONAL REGULATOR DAUR"/>
    <property type="match status" value="1"/>
</dbReference>
<organism evidence="3 4">
    <name type="scientific">Senegalia massiliensis</name>
    <dbReference type="NCBI Taxonomy" id="1720316"/>
    <lineage>
        <taxon>Bacteria</taxon>
        <taxon>Bacillati</taxon>
        <taxon>Bacillota</taxon>
        <taxon>Clostridia</taxon>
        <taxon>Eubacteriales</taxon>
        <taxon>Clostridiaceae</taxon>
        <taxon>Senegalia</taxon>
    </lineage>
</organism>
<reference evidence="3 4" key="1">
    <citation type="submission" date="2018-08" db="EMBL/GenBank/DDBJ databases">
        <title>Murine metabolic-syndrome-specific gut microbial biobank.</title>
        <authorList>
            <person name="Liu C."/>
        </authorList>
    </citation>
    <scope>NUCLEOTIDE SEQUENCE [LARGE SCALE GENOMIC DNA]</scope>
    <source>
        <strain evidence="3 4">583</strain>
    </source>
</reference>